<dbReference type="InterPro" id="IPR001451">
    <property type="entry name" value="Hexapep"/>
</dbReference>
<dbReference type="Gene3D" id="2.160.10.10">
    <property type="entry name" value="Hexapeptide repeat proteins"/>
    <property type="match status" value="1"/>
</dbReference>
<dbReference type="SUPFAM" id="SSF51161">
    <property type="entry name" value="Trimeric LpxA-like enzymes"/>
    <property type="match status" value="1"/>
</dbReference>
<dbReference type="EMBL" id="CYZD01000006">
    <property type="protein sequence ID" value="CUO13685.1"/>
    <property type="molecule type" value="Genomic_DNA"/>
</dbReference>
<accession>A0A174CPL5</accession>
<reference evidence="1 2" key="1">
    <citation type="submission" date="2015-09" db="EMBL/GenBank/DDBJ databases">
        <authorList>
            <consortium name="Pathogen Informatics"/>
        </authorList>
    </citation>
    <scope>NUCLEOTIDE SEQUENCE [LARGE SCALE GENOMIC DNA]</scope>
    <source>
        <strain evidence="1 2">2789STDY5608837</strain>
    </source>
</reference>
<dbReference type="AlphaFoldDB" id="A0A174CPL5"/>
<name>A0A174CPL5_9FIRM</name>
<dbReference type="Pfam" id="PF14602">
    <property type="entry name" value="Hexapep_2"/>
    <property type="match status" value="1"/>
</dbReference>
<dbReference type="Pfam" id="PF00132">
    <property type="entry name" value="Hexapep"/>
    <property type="match status" value="1"/>
</dbReference>
<evidence type="ECO:0000313" key="2">
    <source>
        <dbReference type="Proteomes" id="UP000095409"/>
    </source>
</evidence>
<evidence type="ECO:0000313" key="1">
    <source>
        <dbReference type="EMBL" id="CUO13685.1"/>
    </source>
</evidence>
<gene>
    <name evidence="1" type="primary">yrdA</name>
    <name evidence="1" type="ORF">ERS852394_01542</name>
</gene>
<protein>
    <submittedName>
        <fullName evidence="1">Carnitine operon protein CaiE</fullName>
    </submittedName>
</protein>
<organism evidence="1 2">
    <name type="scientific">Blautia obeum</name>
    <dbReference type="NCBI Taxonomy" id="40520"/>
    <lineage>
        <taxon>Bacteria</taxon>
        <taxon>Bacillati</taxon>
        <taxon>Bacillota</taxon>
        <taxon>Clostridia</taxon>
        <taxon>Lachnospirales</taxon>
        <taxon>Lachnospiraceae</taxon>
        <taxon>Blautia</taxon>
    </lineage>
</organism>
<sequence>MVNYKNVKISEDARIAKQSVIIGDVTIGRDSCVLYYTVIRGDEAPIVIGEETNIQENCTVHVSHNKPVSIGNNVTIGHNAVIHSCTIGDRTLIGMGAVILDGAQIGNDCIIGAGSLVTKNTVIPDDSLVLGSPAKIKRNLTWEEKLGNLENSREYVKVSGEMKAQGIL</sequence>
<dbReference type="Proteomes" id="UP000095409">
    <property type="component" value="Unassembled WGS sequence"/>
</dbReference>
<dbReference type="InterPro" id="IPR050484">
    <property type="entry name" value="Transf_Hexapept/Carb_Anhydrase"/>
</dbReference>
<dbReference type="InterPro" id="IPR047324">
    <property type="entry name" value="LbH_gamma_CA-like"/>
</dbReference>
<dbReference type="PANTHER" id="PTHR13061">
    <property type="entry name" value="DYNACTIN SUBUNIT P25"/>
    <property type="match status" value="1"/>
</dbReference>
<dbReference type="PANTHER" id="PTHR13061:SF29">
    <property type="entry name" value="GAMMA CARBONIC ANHYDRASE-LIKE 1, MITOCHONDRIAL-RELATED"/>
    <property type="match status" value="1"/>
</dbReference>
<dbReference type="InterPro" id="IPR011004">
    <property type="entry name" value="Trimer_LpxA-like_sf"/>
</dbReference>
<dbReference type="CDD" id="cd04645">
    <property type="entry name" value="LbH_gamma_CA_like"/>
    <property type="match status" value="1"/>
</dbReference>
<proteinExistence type="predicted"/>